<dbReference type="Proteomes" id="UP000321250">
    <property type="component" value="Unassembled WGS sequence"/>
</dbReference>
<comment type="caution">
    <text evidence="6">The sequence shown here is derived from an EMBL/GenBank/DDBJ whole genome shotgun (WGS) entry which is preliminary data.</text>
</comment>
<dbReference type="PANTHER" id="PTHR30537:SF3">
    <property type="entry name" value="TRANSCRIPTIONAL REGULATORY PROTEIN"/>
    <property type="match status" value="1"/>
</dbReference>
<feature type="domain" description="HTH lysR-type" evidence="5">
    <location>
        <begin position="2"/>
        <end position="59"/>
    </location>
</feature>
<dbReference type="RefSeq" id="WP_147080364.1">
    <property type="nucleotide sequence ID" value="NZ_VOQR01000001.1"/>
</dbReference>
<keyword evidence="2" id="KW-0805">Transcription regulation</keyword>
<comment type="similarity">
    <text evidence="1">Belongs to the LysR transcriptional regulatory family.</text>
</comment>
<sequence>MLDWDDLRIFLAIARSGSFVSTGRGLGLNHTTLARRLTGLETALGTRLFDRSPRGVVPTRAGLDLIAHATRIEEEILAAGRRVEGLDGDVSGVVRLATPEAFGTYFMAPRARLLHARHPRIELELVPESRNVNLSKREADIAISLNRPQTGRLQSARLVDYRIGLYASADLLARIGPVDTPAALKGQPFISYIEEMIDLPELRNLESTVSETCVFRSSSVAAQMEAVVSGLGFGLLHCFAVRPHMRVVRVLPEAVEVVRSYWMVLHADLARVPRIRAVADFVAAQVRAEAAAF</sequence>
<name>A0A5C6UC70_9SPHN</name>
<dbReference type="SUPFAM" id="SSF53850">
    <property type="entry name" value="Periplasmic binding protein-like II"/>
    <property type="match status" value="1"/>
</dbReference>
<evidence type="ECO:0000259" key="5">
    <source>
        <dbReference type="PROSITE" id="PS50931"/>
    </source>
</evidence>
<dbReference type="SUPFAM" id="SSF46785">
    <property type="entry name" value="Winged helix' DNA-binding domain"/>
    <property type="match status" value="1"/>
</dbReference>
<protein>
    <submittedName>
        <fullName evidence="6">LysR family transcriptional regulator</fullName>
    </submittedName>
</protein>
<dbReference type="PROSITE" id="PS50931">
    <property type="entry name" value="HTH_LYSR"/>
    <property type="match status" value="1"/>
</dbReference>
<dbReference type="GO" id="GO:0006351">
    <property type="term" value="P:DNA-templated transcription"/>
    <property type="evidence" value="ECO:0007669"/>
    <property type="project" value="TreeGrafter"/>
</dbReference>
<keyword evidence="7" id="KW-1185">Reference proteome</keyword>
<gene>
    <name evidence="6" type="ORF">FSB78_04595</name>
</gene>
<dbReference type="InterPro" id="IPR036390">
    <property type="entry name" value="WH_DNA-bd_sf"/>
</dbReference>
<evidence type="ECO:0000256" key="1">
    <source>
        <dbReference type="ARBA" id="ARBA00009437"/>
    </source>
</evidence>
<proteinExistence type="inferred from homology"/>
<dbReference type="AlphaFoldDB" id="A0A5C6UC70"/>
<accession>A0A5C6UC70</accession>
<organism evidence="6 7">
    <name type="scientific">Sphingomonas ginsenosidivorax</name>
    <dbReference type="NCBI Taxonomy" id="862135"/>
    <lineage>
        <taxon>Bacteria</taxon>
        <taxon>Pseudomonadati</taxon>
        <taxon>Pseudomonadota</taxon>
        <taxon>Alphaproteobacteria</taxon>
        <taxon>Sphingomonadales</taxon>
        <taxon>Sphingomonadaceae</taxon>
        <taxon>Sphingomonas</taxon>
    </lineage>
</organism>
<keyword evidence="3" id="KW-0238">DNA-binding</keyword>
<keyword evidence="4" id="KW-0804">Transcription</keyword>
<dbReference type="InterPro" id="IPR005119">
    <property type="entry name" value="LysR_subst-bd"/>
</dbReference>
<dbReference type="Pfam" id="PF03466">
    <property type="entry name" value="LysR_substrate"/>
    <property type="match status" value="1"/>
</dbReference>
<evidence type="ECO:0000256" key="3">
    <source>
        <dbReference type="ARBA" id="ARBA00023125"/>
    </source>
</evidence>
<dbReference type="EMBL" id="VOQR01000001">
    <property type="protein sequence ID" value="TXC70302.1"/>
    <property type="molecule type" value="Genomic_DNA"/>
</dbReference>
<dbReference type="Pfam" id="PF00126">
    <property type="entry name" value="HTH_1"/>
    <property type="match status" value="1"/>
</dbReference>
<evidence type="ECO:0000313" key="6">
    <source>
        <dbReference type="EMBL" id="TXC70302.1"/>
    </source>
</evidence>
<dbReference type="InterPro" id="IPR036388">
    <property type="entry name" value="WH-like_DNA-bd_sf"/>
</dbReference>
<dbReference type="InterPro" id="IPR058163">
    <property type="entry name" value="LysR-type_TF_proteobact-type"/>
</dbReference>
<dbReference type="PANTHER" id="PTHR30537">
    <property type="entry name" value="HTH-TYPE TRANSCRIPTIONAL REGULATOR"/>
    <property type="match status" value="1"/>
</dbReference>
<dbReference type="GO" id="GO:0003700">
    <property type="term" value="F:DNA-binding transcription factor activity"/>
    <property type="evidence" value="ECO:0007669"/>
    <property type="project" value="InterPro"/>
</dbReference>
<dbReference type="Gene3D" id="3.40.190.290">
    <property type="match status" value="1"/>
</dbReference>
<dbReference type="InterPro" id="IPR000847">
    <property type="entry name" value="LysR_HTH_N"/>
</dbReference>
<evidence type="ECO:0000256" key="4">
    <source>
        <dbReference type="ARBA" id="ARBA00023163"/>
    </source>
</evidence>
<reference evidence="6 7" key="1">
    <citation type="journal article" date="2013" name="Antonie Van Leeuwenhoek">
        <title>Sphingomonas ginsenosidivorax sp. nov., with the ability to transform ginsenosides.</title>
        <authorList>
            <person name="Jin X.F."/>
            <person name="Kim J.K."/>
            <person name="Liu Q.M."/>
            <person name="Kang M.S."/>
            <person name="He D."/>
            <person name="Jin F.X."/>
            <person name="Kim S.C."/>
            <person name="Im W.T."/>
        </authorList>
    </citation>
    <scope>NUCLEOTIDE SEQUENCE [LARGE SCALE GENOMIC DNA]</scope>
    <source>
        <strain evidence="6 7">KHI67</strain>
    </source>
</reference>
<evidence type="ECO:0000313" key="7">
    <source>
        <dbReference type="Proteomes" id="UP000321250"/>
    </source>
</evidence>
<dbReference type="Gene3D" id="1.10.10.10">
    <property type="entry name" value="Winged helix-like DNA-binding domain superfamily/Winged helix DNA-binding domain"/>
    <property type="match status" value="1"/>
</dbReference>
<dbReference type="OrthoDB" id="9798121at2"/>
<dbReference type="GO" id="GO:0043565">
    <property type="term" value="F:sequence-specific DNA binding"/>
    <property type="evidence" value="ECO:0007669"/>
    <property type="project" value="TreeGrafter"/>
</dbReference>
<evidence type="ECO:0000256" key="2">
    <source>
        <dbReference type="ARBA" id="ARBA00023015"/>
    </source>
</evidence>